<evidence type="ECO:0000313" key="6">
    <source>
        <dbReference type="Proteomes" id="UP000756132"/>
    </source>
</evidence>
<dbReference type="GO" id="GO:0004499">
    <property type="term" value="F:N,N-dimethylaniline monooxygenase activity"/>
    <property type="evidence" value="ECO:0007669"/>
    <property type="project" value="InterPro"/>
</dbReference>
<comment type="similarity">
    <text evidence="1">Belongs to the FAD-binding monooxygenase family.</text>
</comment>
<proteinExistence type="inferred from homology"/>
<protein>
    <submittedName>
        <fullName evidence="5">FAD-binding monooxygenase moxY</fullName>
    </submittedName>
</protein>
<dbReference type="AlphaFoldDB" id="A0A9Q8UTU9"/>
<keyword evidence="3" id="KW-0274">FAD</keyword>
<accession>A0A9Q8UTU9</accession>
<keyword evidence="2" id="KW-0285">Flavoprotein</keyword>
<dbReference type="InterPro" id="IPR020946">
    <property type="entry name" value="Flavin_mOase-like"/>
</dbReference>
<dbReference type="PANTHER" id="PTHR42877:SF6">
    <property type="entry name" value="MONOOXYGENASE, PUTATIVE (AFU_ORTHOLOGUE AFUA_3G15050)-RELATED"/>
    <property type="match status" value="1"/>
</dbReference>
<keyword evidence="6" id="KW-1185">Reference proteome</keyword>
<gene>
    <name evidence="5" type="ORF">CLAFUR5_09014</name>
</gene>
<dbReference type="GeneID" id="71988892"/>
<evidence type="ECO:0000256" key="3">
    <source>
        <dbReference type="ARBA" id="ARBA00022827"/>
    </source>
</evidence>
<dbReference type="GO" id="GO:0050661">
    <property type="term" value="F:NADP binding"/>
    <property type="evidence" value="ECO:0007669"/>
    <property type="project" value="InterPro"/>
</dbReference>
<dbReference type="GO" id="GO:0050660">
    <property type="term" value="F:flavin adenine dinucleotide binding"/>
    <property type="evidence" value="ECO:0007669"/>
    <property type="project" value="InterPro"/>
</dbReference>
<sequence>MGSIDEDVHLKGNNHTSLKTSTIIEVVDDVSQPPIDDTKTYQPRWVYPHPTEFKVSEHPIDEVKTLKVAVIGGGLAGITAGILLREKVPGIDLTVLEKNADFGGTWYENRYPGVRCDIPAHVYQSTFSPNTQWSEEYAQGHEILVYWQSVAKKYDLYKNTRFQSKVLGAHWDDHRAQWRIEIEDLGANTRSAEHYDFVLTAIGHFNEWKLPDYPGINEYQGHLRHSSNWDPAFDPVGKRIATIGNGASGIQVTAELQKLASHVDHYARNRTWIAGSFNPAAQDRQQTPIAIPDEQREAFKDPQTYLKFRKELENNFFRGFDGQLIESQASKEATQNFIELMRKRLTGKPELLNDLVPDFPPHCRRLTPGPGYLEALTADNLSLIQTPIERFTADGIVTVDGVHRPVDAVICSTGANVNYAPPFPITSGDLDLSRDWRPDGKFGWPYSYLGISTPGPNPAGPSGTVPHAVETQVTYVAKMLRKMSSQRIRTITPLKSATDDFVAYADAFFPRMNVSLNCSSWSNGGRPGARIHGHWPGSGAHINHVRREPRWEDFQYTYDRPENMFAYFGNGQTAKEQDPNSDMTPYLKLAGENDLRDLHERWWDL</sequence>
<keyword evidence="5" id="KW-0503">Monooxygenase</keyword>
<evidence type="ECO:0000256" key="4">
    <source>
        <dbReference type="ARBA" id="ARBA00023002"/>
    </source>
</evidence>
<dbReference type="Gene3D" id="3.50.50.60">
    <property type="entry name" value="FAD/NAD(P)-binding domain"/>
    <property type="match status" value="2"/>
</dbReference>
<keyword evidence="4" id="KW-0560">Oxidoreductase</keyword>
<dbReference type="SUPFAM" id="SSF51905">
    <property type="entry name" value="FAD/NAD(P)-binding domain"/>
    <property type="match status" value="2"/>
</dbReference>
<reference evidence="5" key="2">
    <citation type="journal article" date="2022" name="Microb. Genom.">
        <title>A chromosome-scale genome assembly of the tomato pathogen Cladosporium fulvum reveals a compartmentalized genome architecture and the presence of a dispensable chromosome.</title>
        <authorList>
            <person name="Zaccaron A.Z."/>
            <person name="Chen L.H."/>
            <person name="Samaras A."/>
            <person name="Stergiopoulos I."/>
        </authorList>
    </citation>
    <scope>NUCLEOTIDE SEQUENCE</scope>
    <source>
        <strain evidence="5">Race5_Kim</strain>
    </source>
</reference>
<name>A0A9Q8UTU9_PASFU</name>
<dbReference type="Pfam" id="PF00743">
    <property type="entry name" value="FMO-like"/>
    <property type="match status" value="1"/>
</dbReference>
<organism evidence="5 6">
    <name type="scientific">Passalora fulva</name>
    <name type="common">Tomato leaf mold</name>
    <name type="synonym">Cladosporium fulvum</name>
    <dbReference type="NCBI Taxonomy" id="5499"/>
    <lineage>
        <taxon>Eukaryota</taxon>
        <taxon>Fungi</taxon>
        <taxon>Dikarya</taxon>
        <taxon>Ascomycota</taxon>
        <taxon>Pezizomycotina</taxon>
        <taxon>Dothideomycetes</taxon>
        <taxon>Dothideomycetidae</taxon>
        <taxon>Mycosphaerellales</taxon>
        <taxon>Mycosphaerellaceae</taxon>
        <taxon>Fulvia</taxon>
    </lineage>
</organism>
<dbReference type="RefSeq" id="XP_047766622.1">
    <property type="nucleotide sequence ID" value="XM_047908162.1"/>
</dbReference>
<dbReference type="InterPro" id="IPR036188">
    <property type="entry name" value="FAD/NAD-bd_sf"/>
</dbReference>
<dbReference type="EMBL" id="CP090171">
    <property type="protein sequence ID" value="UJO22256.1"/>
    <property type="molecule type" value="Genomic_DNA"/>
</dbReference>
<dbReference type="PANTHER" id="PTHR42877">
    <property type="entry name" value="L-ORNITHINE N(5)-MONOOXYGENASE-RELATED"/>
    <property type="match status" value="1"/>
</dbReference>
<evidence type="ECO:0000256" key="1">
    <source>
        <dbReference type="ARBA" id="ARBA00010139"/>
    </source>
</evidence>
<dbReference type="KEGG" id="ffu:CLAFUR5_09014"/>
<dbReference type="InterPro" id="IPR051209">
    <property type="entry name" value="FAD-bind_Monooxygenase_sf"/>
</dbReference>
<evidence type="ECO:0000313" key="5">
    <source>
        <dbReference type="EMBL" id="UJO22256.1"/>
    </source>
</evidence>
<evidence type="ECO:0000256" key="2">
    <source>
        <dbReference type="ARBA" id="ARBA00022630"/>
    </source>
</evidence>
<dbReference type="OrthoDB" id="74360at2759"/>
<reference evidence="5" key="1">
    <citation type="submission" date="2021-12" db="EMBL/GenBank/DDBJ databases">
        <authorList>
            <person name="Zaccaron A."/>
            <person name="Stergiopoulos I."/>
        </authorList>
    </citation>
    <scope>NUCLEOTIDE SEQUENCE</scope>
    <source>
        <strain evidence="5">Race5_Kim</strain>
    </source>
</reference>
<dbReference type="Proteomes" id="UP000756132">
    <property type="component" value="Chromosome 9"/>
</dbReference>